<dbReference type="InterPro" id="IPR017517">
    <property type="entry name" value="Maleyloyr_isom"/>
</dbReference>
<dbReference type="InterPro" id="IPR017519">
    <property type="entry name" value="CHP03085"/>
</dbReference>
<dbReference type="Proteomes" id="UP000430146">
    <property type="component" value="Unassembled WGS sequence"/>
</dbReference>
<accession>A0A5S9QYF2</accession>
<proteinExistence type="predicted"/>
<organism evidence="2 3">
    <name type="scientific">Mycolicibacterium vanbaalenii</name>
    <name type="common">Mycobacterium vanbaalenii</name>
    <dbReference type="NCBI Taxonomy" id="110539"/>
    <lineage>
        <taxon>Bacteria</taxon>
        <taxon>Bacillati</taxon>
        <taxon>Actinomycetota</taxon>
        <taxon>Actinomycetes</taxon>
        <taxon>Mycobacteriales</taxon>
        <taxon>Mycobacteriaceae</taxon>
        <taxon>Mycolicibacterium</taxon>
    </lineage>
</organism>
<dbReference type="NCBIfam" id="TIGR03085">
    <property type="entry name" value="TIGR03085 family metal-binding protein"/>
    <property type="match status" value="1"/>
</dbReference>
<feature type="domain" description="Mycothiol-dependent maleylpyruvate isomerase metal-binding" evidence="1">
    <location>
        <begin position="5"/>
        <end position="41"/>
    </location>
</feature>
<sequence length="207" mass="23175">MTVARDERAALLASMRAVGPDAPTLCAGWTVRDLAAHLLARENRIDYLPGIAIARFSNRTERIQADIRAYANWQAMLTRLSTGPPAYSPFKWLDSVASIHEMFVHHEDIRRVADGWTPREMSVPAQRALRRVTMVMSRVVLPRLPAQVTLRTRDLSVVSKIGRGPRVMVTADVGELLLFVFGRTQINADFEGDADTVDAITRAKRRV</sequence>
<keyword evidence="3" id="KW-1185">Reference proteome</keyword>
<dbReference type="InterPro" id="IPR034660">
    <property type="entry name" value="DinB/YfiT-like"/>
</dbReference>
<protein>
    <recommendedName>
        <fullName evidence="1">Mycothiol-dependent maleylpyruvate isomerase metal-binding domain-containing protein</fullName>
    </recommendedName>
</protein>
<dbReference type="EMBL" id="CACSIP010000023">
    <property type="protein sequence ID" value="CAA0124504.1"/>
    <property type="molecule type" value="Genomic_DNA"/>
</dbReference>
<dbReference type="Pfam" id="PF11716">
    <property type="entry name" value="MDMPI_N"/>
    <property type="match status" value="1"/>
</dbReference>
<evidence type="ECO:0000313" key="2">
    <source>
        <dbReference type="EMBL" id="CAA0124504.1"/>
    </source>
</evidence>
<dbReference type="InterPro" id="IPR024344">
    <property type="entry name" value="MDMPI_metal-binding"/>
</dbReference>
<evidence type="ECO:0000313" key="3">
    <source>
        <dbReference type="Proteomes" id="UP000430146"/>
    </source>
</evidence>
<dbReference type="NCBIfam" id="TIGR03083">
    <property type="entry name" value="maleylpyruvate isomerase family mycothiol-dependent enzyme"/>
    <property type="match status" value="1"/>
</dbReference>
<dbReference type="SUPFAM" id="SSF109854">
    <property type="entry name" value="DinB/YfiT-like putative metalloenzymes"/>
    <property type="match status" value="1"/>
</dbReference>
<dbReference type="AlphaFoldDB" id="A0A5S9QYF2"/>
<dbReference type="OrthoDB" id="3268903at2"/>
<evidence type="ECO:0000259" key="1">
    <source>
        <dbReference type="Pfam" id="PF11716"/>
    </source>
</evidence>
<dbReference type="RefSeq" id="WP_159231711.1">
    <property type="nucleotide sequence ID" value="NZ_CACSIP010000023.1"/>
</dbReference>
<name>A0A5S9QYF2_MYCVN</name>
<dbReference type="GO" id="GO:0046872">
    <property type="term" value="F:metal ion binding"/>
    <property type="evidence" value="ECO:0007669"/>
    <property type="project" value="InterPro"/>
</dbReference>
<gene>
    <name evidence="2" type="ORF">AELLOGFF_01014</name>
</gene>
<reference evidence="2 3" key="1">
    <citation type="submission" date="2019-11" db="EMBL/GenBank/DDBJ databases">
        <authorList>
            <person name="Holert J."/>
        </authorList>
    </citation>
    <scope>NUCLEOTIDE SEQUENCE [LARGE SCALE GENOMIC DNA]</scope>
    <source>
        <strain evidence="2">BC8_1</strain>
    </source>
</reference>